<evidence type="ECO:0000256" key="2">
    <source>
        <dbReference type="SAM" id="MobiDB-lite"/>
    </source>
</evidence>
<gene>
    <name evidence="3" type="ORF">CI238_09642</name>
</gene>
<keyword evidence="4" id="KW-1185">Reference proteome</keyword>
<sequence length="300" mass="34600">MLCSINRIPVYRLSPRFVLIGRHHRPKSTYAKAQLTSDSSQPATDDAAPTTSARWFSELQARLQHLRSTANNLVVAKADRLLQRTDTQWIQLLAGSQGFLTEPKWRGLDNHQLFWGDMVRSRPARAGTPVPLLMEFPRSLLAGHINNVMYNRYFETARVQFFRCHGQDVTAEEQKEWEDLPTPRGLGLILKTITTEFKFPMKFPDRIHVLYKMTEPPTYQTTSLHMEAWILSDKHRRIAARCTDETAINDYGAGKKSVLKPFMVENLQQTFEMQEEARKRFQEEAGRVIGAVEELEAQVR</sequence>
<evidence type="ECO:0000313" key="3">
    <source>
        <dbReference type="EMBL" id="KZL84895.1"/>
    </source>
</evidence>
<accession>A0A167EAL5</accession>
<dbReference type="EMBL" id="LFIW01000765">
    <property type="protein sequence ID" value="KZL84895.1"/>
    <property type="molecule type" value="Genomic_DNA"/>
</dbReference>
<reference evidence="3 4" key="1">
    <citation type="submission" date="2015-06" db="EMBL/GenBank/DDBJ databases">
        <title>Survival trade-offs in plant roots during colonization by closely related pathogenic and mutualistic fungi.</title>
        <authorList>
            <person name="Hacquard S."/>
            <person name="Kracher B."/>
            <person name="Hiruma K."/>
            <person name="Weinman A."/>
            <person name="Muench P."/>
            <person name="Garrido Oter R."/>
            <person name="Ver Loren van Themaat E."/>
            <person name="Dallerey J.-F."/>
            <person name="Damm U."/>
            <person name="Henrissat B."/>
            <person name="Lespinet O."/>
            <person name="Thon M."/>
            <person name="Kemen E."/>
            <person name="McHardy A.C."/>
            <person name="Schulze-Lefert P."/>
            <person name="O'Connell R.J."/>
        </authorList>
    </citation>
    <scope>NUCLEOTIDE SEQUENCE [LARGE SCALE GENOMIC DNA]</scope>
    <source>
        <strain evidence="3 4">MAFF 238704</strain>
    </source>
</reference>
<dbReference type="Pfam" id="PF13279">
    <property type="entry name" value="4HBT_2"/>
    <property type="match status" value="1"/>
</dbReference>
<dbReference type="Gene3D" id="3.10.129.10">
    <property type="entry name" value="Hotdog Thioesterase"/>
    <property type="match status" value="1"/>
</dbReference>
<evidence type="ECO:0000313" key="4">
    <source>
        <dbReference type="Proteomes" id="UP000076584"/>
    </source>
</evidence>
<comment type="caution">
    <text evidence="3">The sequence shown here is derived from an EMBL/GenBank/DDBJ whole genome shotgun (WGS) entry which is preliminary data.</text>
</comment>
<dbReference type="InterPro" id="IPR029069">
    <property type="entry name" value="HotDog_dom_sf"/>
</dbReference>
<keyword evidence="1" id="KW-0175">Coiled coil</keyword>
<dbReference type="CDD" id="cd00586">
    <property type="entry name" value="4HBT"/>
    <property type="match status" value="1"/>
</dbReference>
<evidence type="ECO:0000256" key="1">
    <source>
        <dbReference type="SAM" id="Coils"/>
    </source>
</evidence>
<name>A0A167EAL5_COLIC</name>
<dbReference type="SUPFAM" id="SSF54637">
    <property type="entry name" value="Thioesterase/thiol ester dehydrase-isomerase"/>
    <property type="match status" value="1"/>
</dbReference>
<dbReference type="AlphaFoldDB" id="A0A167EAL5"/>
<evidence type="ECO:0008006" key="5">
    <source>
        <dbReference type="Google" id="ProtNLM"/>
    </source>
</evidence>
<protein>
    <recommendedName>
        <fullName evidence="5">Thioesterase thiol ester dehydrase-isomerase</fullName>
    </recommendedName>
</protein>
<feature type="region of interest" description="Disordered" evidence="2">
    <location>
        <begin position="30"/>
        <end position="49"/>
    </location>
</feature>
<proteinExistence type="predicted"/>
<feature type="coiled-coil region" evidence="1">
    <location>
        <begin position="264"/>
        <end position="298"/>
    </location>
</feature>
<organism evidence="3 4">
    <name type="scientific">Colletotrichum incanum</name>
    <name type="common">Soybean anthracnose fungus</name>
    <dbReference type="NCBI Taxonomy" id="1573173"/>
    <lineage>
        <taxon>Eukaryota</taxon>
        <taxon>Fungi</taxon>
        <taxon>Dikarya</taxon>
        <taxon>Ascomycota</taxon>
        <taxon>Pezizomycotina</taxon>
        <taxon>Sordariomycetes</taxon>
        <taxon>Hypocreomycetidae</taxon>
        <taxon>Glomerellales</taxon>
        <taxon>Glomerellaceae</taxon>
        <taxon>Colletotrichum</taxon>
        <taxon>Colletotrichum spaethianum species complex</taxon>
    </lineage>
</organism>
<dbReference type="Proteomes" id="UP000076584">
    <property type="component" value="Unassembled WGS sequence"/>
</dbReference>